<name>A0A7C8IDC0_9PLEO</name>
<protein>
    <submittedName>
        <fullName evidence="2">Uncharacterized protein</fullName>
    </submittedName>
</protein>
<accession>A0A7C8IDC0</accession>
<evidence type="ECO:0000313" key="3">
    <source>
        <dbReference type="Proteomes" id="UP000481861"/>
    </source>
</evidence>
<dbReference type="AlphaFoldDB" id="A0A7C8IDC0"/>
<evidence type="ECO:0000313" key="2">
    <source>
        <dbReference type="EMBL" id="KAF2874232.1"/>
    </source>
</evidence>
<sequence length="158" mass="17218">MCPSGFRSPAHPPYVHRQSHNELVELVPIARVGTHIQHRFSSLQHSSRHARSCSSVDLCNQSRCLSTDVTLRFGPAELSCQSFRRFHVESSRRPKAPPRACLDACQRAPSSHVHADTVLSGLLATPSTPGSDSGRALSRKGTGDPRGELCRGEAMLRG</sequence>
<feature type="region of interest" description="Disordered" evidence="1">
    <location>
        <begin position="124"/>
        <end position="148"/>
    </location>
</feature>
<dbReference type="EMBL" id="JAADJZ010000006">
    <property type="protein sequence ID" value="KAF2874232.1"/>
    <property type="molecule type" value="Genomic_DNA"/>
</dbReference>
<keyword evidence="3" id="KW-1185">Reference proteome</keyword>
<reference evidence="2 3" key="1">
    <citation type="submission" date="2020-01" db="EMBL/GenBank/DDBJ databases">
        <authorList>
            <consortium name="DOE Joint Genome Institute"/>
            <person name="Haridas S."/>
            <person name="Albert R."/>
            <person name="Binder M."/>
            <person name="Bloem J."/>
            <person name="Labutti K."/>
            <person name="Salamov A."/>
            <person name="Andreopoulos B."/>
            <person name="Baker S.E."/>
            <person name="Barry K."/>
            <person name="Bills G."/>
            <person name="Bluhm B.H."/>
            <person name="Cannon C."/>
            <person name="Castanera R."/>
            <person name="Culley D.E."/>
            <person name="Daum C."/>
            <person name="Ezra D."/>
            <person name="Gonzalez J.B."/>
            <person name="Henrissat B."/>
            <person name="Kuo A."/>
            <person name="Liang C."/>
            <person name="Lipzen A."/>
            <person name="Lutzoni F."/>
            <person name="Magnuson J."/>
            <person name="Mondo S."/>
            <person name="Nolan M."/>
            <person name="Ohm R."/>
            <person name="Pangilinan J."/>
            <person name="Park H.-J.H."/>
            <person name="Ramirez L."/>
            <person name="Alfaro M."/>
            <person name="Sun H."/>
            <person name="Tritt A."/>
            <person name="Yoshinaga Y."/>
            <person name="Zwiers L.-H.L."/>
            <person name="Turgeon B.G."/>
            <person name="Goodwin S.B."/>
            <person name="Spatafora J.W."/>
            <person name="Crous P.W."/>
            <person name="Grigoriev I.V."/>
        </authorList>
    </citation>
    <scope>NUCLEOTIDE SEQUENCE [LARGE SCALE GENOMIC DNA]</scope>
    <source>
        <strain evidence="2 3">CBS 611.86</strain>
    </source>
</reference>
<dbReference type="Proteomes" id="UP000481861">
    <property type="component" value="Unassembled WGS sequence"/>
</dbReference>
<proteinExistence type="predicted"/>
<organism evidence="2 3">
    <name type="scientific">Massariosphaeria phaeospora</name>
    <dbReference type="NCBI Taxonomy" id="100035"/>
    <lineage>
        <taxon>Eukaryota</taxon>
        <taxon>Fungi</taxon>
        <taxon>Dikarya</taxon>
        <taxon>Ascomycota</taxon>
        <taxon>Pezizomycotina</taxon>
        <taxon>Dothideomycetes</taxon>
        <taxon>Pleosporomycetidae</taxon>
        <taxon>Pleosporales</taxon>
        <taxon>Pleosporales incertae sedis</taxon>
        <taxon>Massariosphaeria</taxon>
    </lineage>
</organism>
<evidence type="ECO:0000256" key="1">
    <source>
        <dbReference type="SAM" id="MobiDB-lite"/>
    </source>
</evidence>
<gene>
    <name evidence="2" type="ORF">BDV95DRAFT_327471</name>
</gene>
<comment type="caution">
    <text evidence="2">The sequence shown here is derived from an EMBL/GenBank/DDBJ whole genome shotgun (WGS) entry which is preliminary data.</text>
</comment>